<evidence type="ECO:0000313" key="2">
    <source>
        <dbReference type="Proteomes" id="UP000010798"/>
    </source>
</evidence>
<dbReference type="EMBL" id="CP003364">
    <property type="protein sequence ID" value="AGA28667.1"/>
    <property type="molecule type" value="Genomic_DNA"/>
</dbReference>
<sequence>MLFMQTRENAKTFTAIHYLQAQWSEQGQCVTSSVWVLAR</sequence>
<dbReference type="AlphaFoldDB" id="L0DHD1"/>
<gene>
    <name evidence="1" type="ordered locus">Sinac_4479</name>
</gene>
<dbReference type="Proteomes" id="UP000010798">
    <property type="component" value="Chromosome"/>
</dbReference>
<dbReference type="STRING" id="886293.Sinac_4479"/>
<protein>
    <submittedName>
        <fullName evidence="1">Uncharacterized protein</fullName>
    </submittedName>
</protein>
<accession>L0DHD1</accession>
<organism evidence="1 2">
    <name type="scientific">Singulisphaera acidiphila (strain ATCC BAA-1392 / DSM 18658 / VKM B-2454 / MOB10)</name>
    <dbReference type="NCBI Taxonomy" id="886293"/>
    <lineage>
        <taxon>Bacteria</taxon>
        <taxon>Pseudomonadati</taxon>
        <taxon>Planctomycetota</taxon>
        <taxon>Planctomycetia</taxon>
        <taxon>Isosphaerales</taxon>
        <taxon>Isosphaeraceae</taxon>
        <taxon>Singulisphaera</taxon>
    </lineage>
</organism>
<dbReference type="HOGENOM" id="CLU_3317032_0_0_0"/>
<reference evidence="1 2" key="1">
    <citation type="submission" date="2012-02" db="EMBL/GenBank/DDBJ databases">
        <title>Complete sequence of chromosome of Singulisphaera acidiphila DSM 18658.</title>
        <authorList>
            <consortium name="US DOE Joint Genome Institute (JGI-PGF)"/>
            <person name="Lucas S."/>
            <person name="Copeland A."/>
            <person name="Lapidus A."/>
            <person name="Glavina del Rio T."/>
            <person name="Dalin E."/>
            <person name="Tice H."/>
            <person name="Bruce D."/>
            <person name="Goodwin L."/>
            <person name="Pitluck S."/>
            <person name="Peters L."/>
            <person name="Ovchinnikova G."/>
            <person name="Chertkov O."/>
            <person name="Kyrpides N."/>
            <person name="Mavromatis K."/>
            <person name="Ivanova N."/>
            <person name="Brettin T."/>
            <person name="Detter J.C."/>
            <person name="Han C."/>
            <person name="Larimer F."/>
            <person name="Land M."/>
            <person name="Hauser L."/>
            <person name="Markowitz V."/>
            <person name="Cheng J.-F."/>
            <person name="Hugenholtz P."/>
            <person name="Woyke T."/>
            <person name="Wu D."/>
            <person name="Tindall B."/>
            <person name="Pomrenke H."/>
            <person name="Brambilla E."/>
            <person name="Klenk H.-P."/>
            <person name="Eisen J.A."/>
        </authorList>
    </citation>
    <scope>NUCLEOTIDE SEQUENCE [LARGE SCALE GENOMIC DNA]</scope>
    <source>
        <strain evidence="2">ATCC BAA-1392 / DSM 18658 / VKM B-2454 / MOB10</strain>
    </source>
</reference>
<name>L0DHD1_SINAD</name>
<dbReference type="KEGG" id="saci:Sinac_4479"/>
<keyword evidence="2" id="KW-1185">Reference proteome</keyword>
<evidence type="ECO:0000313" key="1">
    <source>
        <dbReference type="EMBL" id="AGA28667.1"/>
    </source>
</evidence>
<proteinExistence type="predicted"/>